<comment type="caution">
    <text evidence="10">The sequence shown here is derived from an EMBL/GenBank/DDBJ whole genome shotgun (WGS) entry which is preliminary data.</text>
</comment>
<dbReference type="PANTHER" id="PTHR34220:SF7">
    <property type="entry name" value="SENSOR HISTIDINE KINASE YPDA"/>
    <property type="match status" value="1"/>
</dbReference>
<evidence type="ECO:0000256" key="4">
    <source>
        <dbReference type="ARBA" id="ARBA00022679"/>
    </source>
</evidence>
<comment type="subcellular location">
    <subcellularLocation>
        <location evidence="1">Cell membrane</location>
        <topology evidence="1">Multi-pass membrane protein</topology>
    </subcellularLocation>
</comment>
<dbReference type="SUPFAM" id="SSF158472">
    <property type="entry name" value="HAMP domain-like"/>
    <property type="match status" value="1"/>
</dbReference>
<dbReference type="Gene3D" id="3.30.565.10">
    <property type="entry name" value="Histidine kinase-like ATPase, C-terminal domain"/>
    <property type="match status" value="1"/>
</dbReference>
<feature type="transmembrane region" description="Helical" evidence="8">
    <location>
        <begin position="332"/>
        <end position="351"/>
    </location>
</feature>
<dbReference type="EC" id="2.7.13.3" evidence="10"/>
<dbReference type="Gene3D" id="6.10.340.10">
    <property type="match status" value="1"/>
</dbReference>
<keyword evidence="4 10" id="KW-0808">Transferase</keyword>
<evidence type="ECO:0000256" key="6">
    <source>
        <dbReference type="ARBA" id="ARBA00023136"/>
    </source>
</evidence>
<keyword evidence="2" id="KW-1003">Cell membrane</keyword>
<dbReference type="Pfam" id="PF00672">
    <property type="entry name" value="HAMP"/>
    <property type="match status" value="1"/>
</dbReference>
<sequence>MWSSHKPNQRQKNERKRRQQVQGSQAAGASPVKGKPVRGRQRFLFHRVNDIPLKYKFLLIYLLCVLLPIIAINSFFYQRNSEDIQAREVENLRKSIDRASGELLGMINEGIALNHSIGMDNSIYEALDRTYASPSAYYDEYYGFLRDKLTRYMSANITEVRVYTDNQTIQTGANYHVMSSSTLGSQPWLQQLARSGGNITVAAYDETSGLNPGKRLSIVSKMNTYISHARYDKYSRVDLTVSKVYDILNRERDSLQLRLVDNENRVVAASGDGNEDDLEIIPNPPLPEHEDNAGYVVERNLGDFNYVKGWKLIGIADTRRIDNLLNEAHRSILLLAIFSTVIPSLLIFVILRSYHDRVKRLSDHMENIRHERFEPINMPEGSDEIGELIRTFNVMTMRITTLINDVYKLEIRQKSFELERVRTELSMLQSQVNPHFLFNTLNALLVVCTKNGYTDVTGIIKNLSLMMRQLLSRADGLVLLEEELQFTSMYLQIEKFRFGDLFDYTFDIEPAALKQRIPRMSIQPLVENACKHGLQARKSDRSIRITAHMDKYGLNVMVIDNGIGMPPERLQQLLQNMKSDEAMEGHIGIRNVYRRLELFYEGEADFILHSEAGTGTEAGFRIARAELDGEGHFRRRESG</sequence>
<feature type="compositionally biased region" description="Low complexity" evidence="7">
    <location>
        <begin position="20"/>
        <end position="30"/>
    </location>
</feature>
<evidence type="ECO:0000259" key="9">
    <source>
        <dbReference type="PROSITE" id="PS50885"/>
    </source>
</evidence>
<dbReference type="GO" id="GO:0004673">
    <property type="term" value="F:protein histidine kinase activity"/>
    <property type="evidence" value="ECO:0007669"/>
    <property type="project" value="UniProtKB-EC"/>
</dbReference>
<dbReference type="InterPro" id="IPR050640">
    <property type="entry name" value="Bact_2-comp_sensor_kinase"/>
</dbReference>
<evidence type="ECO:0000256" key="7">
    <source>
        <dbReference type="SAM" id="MobiDB-lite"/>
    </source>
</evidence>
<evidence type="ECO:0000256" key="1">
    <source>
        <dbReference type="ARBA" id="ARBA00004651"/>
    </source>
</evidence>
<evidence type="ECO:0000313" key="10">
    <source>
        <dbReference type="EMBL" id="MDR6246610.1"/>
    </source>
</evidence>
<evidence type="ECO:0000313" key="11">
    <source>
        <dbReference type="Proteomes" id="UP001185028"/>
    </source>
</evidence>
<dbReference type="Proteomes" id="UP001185028">
    <property type="component" value="Unassembled WGS sequence"/>
</dbReference>
<evidence type="ECO:0000256" key="3">
    <source>
        <dbReference type="ARBA" id="ARBA00022553"/>
    </source>
</evidence>
<dbReference type="SUPFAM" id="SSF55874">
    <property type="entry name" value="ATPase domain of HSP90 chaperone/DNA topoisomerase II/histidine kinase"/>
    <property type="match status" value="1"/>
</dbReference>
<feature type="transmembrane region" description="Helical" evidence="8">
    <location>
        <begin position="57"/>
        <end position="77"/>
    </location>
</feature>
<dbReference type="PROSITE" id="PS50885">
    <property type="entry name" value="HAMP"/>
    <property type="match status" value="1"/>
</dbReference>
<keyword evidence="5 10" id="KW-0418">Kinase</keyword>
<keyword evidence="3" id="KW-0597">Phosphoprotein</keyword>
<dbReference type="PANTHER" id="PTHR34220">
    <property type="entry name" value="SENSOR HISTIDINE KINASE YPDA"/>
    <property type="match status" value="1"/>
</dbReference>
<dbReference type="CDD" id="cd06225">
    <property type="entry name" value="HAMP"/>
    <property type="match status" value="1"/>
</dbReference>
<dbReference type="SMART" id="SM00304">
    <property type="entry name" value="HAMP"/>
    <property type="match status" value="1"/>
</dbReference>
<proteinExistence type="predicted"/>
<feature type="compositionally biased region" description="Basic residues" evidence="7">
    <location>
        <begin position="7"/>
        <end position="19"/>
    </location>
</feature>
<keyword evidence="8" id="KW-1133">Transmembrane helix</keyword>
<evidence type="ECO:0000256" key="5">
    <source>
        <dbReference type="ARBA" id="ARBA00022777"/>
    </source>
</evidence>
<feature type="domain" description="HAMP" evidence="9">
    <location>
        <begin position="352"/>
        <end position="404"/>
    </location>
</feature>
<gene>
    <name evidence="10" type="ORF">JOC58_004555</name>
</gene>
<feature type="region of interest" description="Disordered" evidence="7">
    <location>
        <begin position="1"/>
        <end position="35"/>
    </location>
</feature>
<dbReference type="InterPro" id="IPR003660">
    <property type="entry name" value="HAMP_dom"/>
</dbReference>
<organism evidence="10 11">
    <name type="scientific">Paenibacillus hunanensis</name>
    <dbReference type="NCBI Taxonomy" id="539262"/>
    <lineage>
        <taxon>Bacteria</taxon>
        <taxon>Bacillati</taxon>
        <taxon>Bacillota</taxon>
        <taxon>Bacilli</taxon>
        <taxon>Bacillales</taxon>
        <taxon>Paenibacillaceae</taxon>
        <taxon>Paenibacillus</taxon>
    </lineage>
</organism>
<evidence type="ECO:0000256" key="8">
    <source>
        <dbReference type="SAM" id="Phobius"/>
    </source>
</evidence>
<dbReference type="Pfam" id="PF02518">
    <property type="entry name" value="HATPase_c"/>
    <property type="match status" value="1"/>
</dbReference>
<dbReference type="InterPro" id="IPR036890">
    <property type="entry name" value="HATPase_C_sf"/>
</dbReference>
<dbReference type="RefSeq" id="WP_229686029.1">
    <property type="nucleotide sequence ID" value="NZ_BMMB01000020.1"/>
</dbReference>
<reference evidence="10 11" key="1">
    <citation type="submission" date="2023-07" db="EMBL/GenBank/DDBJ databases">
        <title>Genomic Encyclopedia of Type Strains, Phase IV (KMG-IV): sequencing the most valuable type-strain genomes for metagenomic binning, comparative biology and taxonomic classification.</title>
        <authorList>
            <person name="Goeker M."/>
        </authorList>
    </citation>
    <scope>NUCLEOTIDE SEQUENCE [LARGE SCALE GENOMIC DNA]</scope>
    <source>
        <strain evidence="10 11">DSM 22170</strain>
    </source>
</reference>
<dbReference type="InterPro" id="IPR010559">
    <property type="entry name" value="Sig_transdc_His_kin_internal"/>
</dbReference>
<protein>
    <submittedName>
        <fullName evidence="10">Two-component system sensor histidine kinase YesM</fullName>
        <ecNumber evidence="10">2.7.13.3</ecNumber>
    </submittedName>
</protein>
<name>A0ABU1J540_9BACL</name>
<keyword evidence="6 8" id="KW-0472">Membrane</keyword>
<dbReference type="InterPro" id="IPR003594">
    <property type="entry name" value="HATPase_dom"/>
</dbReference>
<keyword evidence="11" id="KW-1185">Reference proteome</keyword>
<keyword evidence="8" id="KW-0812">Transmembrane</keyword>
<dbReference type="EMBL" id="JAVDQH010000034">
    <property type="protein sequence ID" value="MDR6246610.1"/>
    <property type="molecule type" value="Genomic_DNA"/>
</dbReference>
<evidence type="ECO:0000256" key="2">
    <source>
        <dbReference type="ARBA" id="ARBA00022475"/>
    </source>
</evidence>
<dbReference type="Pfam" id="PF06580">
    <property type="entry name" value="His_kinase"/>
    <property type="match status" value="1"/>
</dbReference>
<accession>A0ABU1J540</accession>